<accession>A0A382YMS6</accession>
<name>A0A382YMS6_9ZZZZ</name>
<evidence type="ECO:0000313" key="2">
    <source>
        <dbReference type="EMBL" id="SVD84145.1"/>
    </source>
</evidence>
<organism evidence="2">
    <name type="scientific">marine metagenome</name>
    <dbReference type="NCBI Taxonomy" id="408172"/>
    <lineage>
        <taxon>unclassified sequences</taxon>
        <taxon>metagenomes</taxon>
        <taxon>ecological metagenomes</taxon>
    </lineage>
</organism>
<feature type="non-terminal residue" evidence="2">
    <location>
        <position position="103"/>
    </location>
</feature>
<protein>
    <submittedName>
        <fullName evidence="2">Uncharacterized protein</fullName>
    </submittedName>
</protein>
<feature type="region of interest" description="Disordered" evidence="1">
    <location>
        <begin position="29"/>
        <end position="50"/>
    </location>
</feature>
<dbReference type="AlphaFoldDB" id="A0A382YMS6"/>
<dbReference type="PROSITE" id="PS51318">
    <property type="entry name" value="TAT"/>
    <property type="match status" value="1"/>
</dbReference>
<evidence type="ECO:0000256" key="1">
    <source>
        <dbReference type="SAM" id="MobiDB-lite"/>
    </source>
</evidence>
<sequence>MKKKMNRRDFVATGAAAGVAVATGRSALAAASSEHNVSKPPPSRSPEMLATQGTTPMVISDYSGFGYRNGGTMNAVEKAFQMITEGEDVLDAVIAGVNIPEND</sequence>
<proteinExistence type="predicted"/>
<gene>
    <name evidence="2" type="ORF">METZ01_LOCUS436999</name>
</gene>
<reference evidence="2" key="1">
    <citation type="submission" date="2018-05" db="EMBL/GenBank/DDBJ databases">
        <authorList>
            <person name="Lanie J.A."/>
            <person name="Ng W.-L."/>
            <person name="Kazmierczak K.M."/>
            <person name="Andrzejewski T.M."/>
            <person name="Davidsen T.M."/>
            <person name="Wayne K.J."/>
            <person name="Tettelin H."/>
            <person name="Glass J.I."/>
            <person name="Rusch D."/>
            <person name="Podicherti R."/>
            <person name="Tsui H.-C.T."/>
            <person name="Winkler M.E."/>
        </authorList>
    </citation>
    <scope>NUCLEOTIDE SEQUENCE</scope>
</reference>
<dbReference type="InterPro" id="IPR006311">
    <property type="entry name" value="TAT_signal"/>
</dbReference>
<dbReference type="EMBL" id="UINC01176828">
    <property type="protein sequence ID" value="SVD84145.1"/>
    <property type="molecule type" value="Genomic_DNA"/>
</dbReference>